<dbReference type="RefSeq" id="WP_306872659.1">
    <property type="nucleotide sequence ID" value="NZ_JAUSRB010000002.1"/>
</dbReference>
<dbReference type="EMBL" id="JAUSRB010000002">
    <property type="protein sequence ID" value="MDP9869124.1"/>
    <property type="molecule type" value="Genomic_DNA"/>
</dbReference>
<sequence length="125" mass="13625">MTWWKVLRERPTELARVCALTPHSRAEQVIAAYGRHRKSNSYVDPRRTWATPASGTTAMRWAARRRAEDLAEALHACRATVVISGYGSPLYDEGCTAAGTIGGAAAQPLRLVHGEDDAAARGPWP</sequence>
<reference evidence="1 2" key="1">
    <citation type="submission" date="2023-07" db="EMBL/GenBank/DDBJ databases">
        <title>Sequencing the genomes of 1000 actinobacteria strains.</title>
        <authorList>
            <person name="Klenk H.-P."/>
        </authorList>
    </citation>
    <scope>NUCLEOTIDE SEQUENCE [LARGE SCALE GENOMIC DNA]</scope>
    <source>
        <strain evidence="1 2">DSM 44109</strain>
    </source>
</reference>
<evidence type="ECO:0000313" key="1">
    <source>
        <dbReference type="EMBL" id="MDP9869124.1"/>
    </source>
</evidence>
<proteinExistence type="predicted"/>
<protein>
    <submittedName>
        <fullName evidence="1">Uncharacterized protein</fullName>
    </submittedName>
</protein>
<gene>
    <name evidence="1" type="ORF">J2S55_008390</name>
</gene>
<dbReference type="Proteomes" id="UP001230426">
    <property type="component" value="Unassembled WGS sequence"/>
</dbReference>
<organism evidence="1 2">
    <name type="scientific">Streptosporangium brasiliense</name>
    <dbReference type="NCBI Taxonomy" id="47480"/>
    <lineage>
        <taxon>Bacteria</taxon>
        <taxon>Bacillati</taxon>
        <taxon>Actinomycetota</taxon>
        <taxon>Actinomycetes</taxon>
        <taxon>Streptosporangiales</taxon>
        <taxon>Streptosporangiaceae</taxon>
        <taxon>Streptosporangium</taxon>
    </lineage>
</organism>
<evidence type="ECO:0000313" key="2">
    <source>
        <dbReference type="Proteomes" id="UP001230426"/>
    </source>
</evidence>
<comment type="caution">
    <text evidence="1">The sequence shown here is derived from an EMBL/GenBank/DDBJ whole genome shotgun (WGS) entry which is preliminary data.</text>
</comment>
<keyword evidence="2" id="KW-1185">Reference proteome</keyword>
<accession>A0ABT9RIK4</accession>
<name>A0ABT9RIK4_9ACTN</name>